<name>A0A1N7S9P3_9BURK</name>
<comment type="caution">
    <text evidence="1">The sequence shown here is derived from an EMBL/GenBank/DDBJ whole genome shotgun (WGS) entry which is preliminary data.</text>
</comment>
<gene>
    <name evidence="1" type="ORF">BN2476_350242</name>
</gene>
<organism evidence="1 2">
    <name type="scientific">Paraburkholderia piptadeniae</name>
    <dbReference type="NCBI Taxonomy" id="1701573"/>
    <lineage>
        <taxon>Bacteria</taxon>
        <taxon>Pseudomonadati</taxon>
        <taxon>Pseudomonadota</taxon>
        <taxon>Betaproteobacteria</taxon>
        <taxon>Burkholderiales</taxon>
        <taxon>Burkholderiaceae</taxon>
        <taxon>Paraburkholderia</taxon>
    </lineage>
</organism>
<dbReference type="OrthoDB" id="9105332at2"/>
<protein>
    <submittedName>
        <fullName evidence="1">Uncharacterized protein</fullName>
    </submittedName>
</protein>
<dbReference type="Proteomes" id="UP000195569">
    <property type="component" value="Unassembled WGS sequence"/>
</dbReference>
<proteinExistence type="predicted"/>
<dbReference type="RefSeq" id="WP_087735898.1">
    <property type="nucleotide sequence ID" value="NZ_CYGY02000035.1"/>
</dbReference>
<sequence length="63" mass="7253">MTADIEQWEFGDPADVLEQKRGERCVGCDHAVLREDPLGALKRVCRKGRKYGKRCAQYKETIK</sequence>
<reference evidence="1" key="1">
    <citation type="submission" date="2016-12" db="EMBL/GenBank/DDBJ databases">
        <authorList>
            <person name="Moulin L."/>
        </authorList>
    </citation>
    <scope>NUCLEOTIDE SEQUENCE [LARGE SCALE GENOMIC DNA]</scope>
    <source>
        <strain evidence="1">STM 7183</strain>
    </source>
</reference>
<dbReference type="EMBL" id="CYGY02000035">
    <property type="protein sequence ID" value="SIT43688.1"/>
    <property type="molecule type" value="Genomic_DNA"/>
</dbReference>
<evidence type="ECO:0000313" key="2">
    <source>
        <dbReference type="Proteomes" id="UP000195569"/>
    </source>
</evidence>
<dbReference type="AlphaFoldDB" id="A0A1N7S9P3"/>
<keyword evidence="2" id="KW-1185">Reference proteome</keyword>
<evidence type="ECO:0000313" key="1">
    <source>
        <dbReference type="EMBL" id="SIT43688.1"/>
    </source>
</evidence>
<accession>A0A1N7S9P3</accession>